<dbReference type="PROSITE" id="PS00028">
    <property type="entry name" value="ZINC_FINGER_C2H2_1"/>
    <property type="match status" value="3"/>
</dbReference>
<evidence type="ECO:0000313" key="11">
    <source>
        <dbReference type="Proteomes" id="UP000054324"/>
    </source>
</evidence>
<keyword evidence="4 7" id="KW-0863">Zinc-finger</keyword>
<accession>A0A074ZVG7</accession>
<keyword evidence="2" id="KW-0479">Metal-binding</keyword>
<evidence type="ECO:0000256" key="2">
    <source>
        <dbReference type="ARBA" id="ARBA00022723"/>
    </source>
</evidence>
<sequence length="950" mass="103948">MLVSYPELRRDPGPMTTSTPNKELTTNERMIHRTIPNGNGYPGAQVNGQTENSHSCPTSPVDSSAHLLSTPIREPEVSSSSSFATDGREGTMAPTMNSNQSLTKPVVTQTDSLQTTKSGHRNLRRKMPQETSSLKQRLILALANMIPHRESLTLRLLINYTIDDQNSECLVIDETLCRGSPSLEKQARLEDTTHSDSGCAADDEEQEPKRRQLSRPSRETHVLDLSVHSDRDELELEEAMNTEPEDPAEEDHTDSRDSSPSALGTESLTLRLLINYTIDDQNSECLVIDETLCRGSPSLEKQARLEDTTHSDSGCAADDEEQEPKRRQLSRPSRETHVLDLSVHSDRDELELEEAMNTEPEDPAEEDHTDSRDSSPSALGTLLPGSASTTTTEAIDTHALIKNFPSGPTASLNPLLIPNLTSGQSNMPAIFTTSSLPLVDSSVLALLPLLQQQQQQQQHQQQQQQHQQLQNRLLGQTRLFPQSEPNMSSTPVASLPAETAETILFKEFQALLQGNSNNLLSSATTVATPTYTTALNGIVNNKVTVMKSTEPVPCVSNTTSVNLLNTSLHNPVSSTPSLVSFPLFNAFTPDQLTAVQALLPPGPFVNNSASAAPNLASLNLGSATLFNWKDRQVGLETLGVVPASTNRQLTQPVANLLNHISVPQATPISLRALSTLSQLFNANVDQSALKNKNTSNDNESKLTANSPTTGASERKPGTQLLDPSFTGTTARPPNVTIVTPSRDIGITQPQTDSLVPVSEQDLGDSSPLSVNNSAGTNGGYSSNQFMFGRRLAHTRRFICNQCRKNFASLAELNRHTLEAHTSFKCTICSAHFTQRSNLQRHSLKHVGFKPFTCNLCNKEYYRKDHLVRHIEVTHPNHDPKMNITVHLTSSECLDYLDRIHAGRASPSSENPDESYEHAPEATDIPEGEELKSEGPMVESCEDNLDDAVTQ</sequence>
<dbReference type="GO" id="GO:0005634">
    <property type="term" value="C:nucleus"/>
    <property type="evidence" value="ECO:0007669"/>
    <property type="project" value="UniProtKB-SubCell"/>
</dbReference>
<evidence type="ECO:0000256" key="4">
    <source>
        <dbReference type="ARBA" id="ARBA00022771"/>
    </source>
</evidence>
<dbReference type="PANTHER" id="PTHR16515">
    <property type="entry name" value="PR DOMAIN ZINC FINGER PROTEIN"/>
    <property type="match status" value="1"/>
</dbReference>
<dbReference type="STRING" id="6198.A0A074ZVG7"/>
<dbReference type="EMBL" id="KL596650">
    <property type="protein sequence ID" value="KER31121.1"/>
    <property type="molecule type" value="Genomic_DNA"/>
</dbReference>
<feature type="region of interest" description="Disordered" evidence="8">
    <location>
        <begin position="303"/>
        <end position="390"/>
    </location>
</feature>
<feature type="non-terminal residue" evidence="10">
    <location>
        <position position="950"/>
    </location>
</feature>
<evidence type="ECO:0000256" key="6">
    <source>
        <dbReference type="ARBA" id="ARBA00023242"/>
    </source>
</evidence>
<protein>
    <recommendedName>
        <fullName evidence="9">C2H2-type domain-containing protein</fullName>
    </recommendedName>
</protein>
<dbReference type="GeneID" id="20327211"/>
<dbReference type="RefSeq" id="XP_009165151.1">
    <property type="nucleotide sequence ID" value="XM_009166887.1"/>
</dbReference>
<feature type="domain" description="C2H2-type" evidence="9">
    <location>
        <begin position="797"/>
        <end position="825"/>
    </location>
</feature>
<dbReference type="InterPro" id="IPR050331">
    <property type="entry name" value="Zinc_finger"/>
</dbReference>
<dbReference type="Gene3D" id="3.30.160.60">
    <property type="entry name" value="Classic Zinc Finger"/>
    <property type="match status" value="2"/>
</dbReference>
<feature type="compositionally biased region" description="Acidic residues" evidence="8">
    <location>
        <begin position="232"/>
        <end position="252"/>
    </location>
</feature>
<keyword evidence="6" id="KW-0539">Nucleus</keyword>
<feature type="compositionally biased region" description="Polar residues" evidence="8">
    <location>
        <begin position="46"/>
        <end position="62"/>
    </location>
</feature>
<feature type="compositionally biased region" description="Basic and acidic residues" evidence="8">
    <location>
        <begin position="216"/>
        <end position="231"/>
    </location>
</feature>
<evidence type="ECO:0000259" key="9">
    <source>
        <dbReference type="PROSITE" id="PS50157"/>
    </source>
</evidence>
<reference evidence="10 11" key="1">
    <citation type="submission" date="2013-11" db="EMBL/GenBank/DDBJ databases">
        <title>Opisthorchis viverrini - life in the bile duct.</title>
        <authorList>
            <person name="Young N.D."/>
            <person name="Nagarajan N."/>
            <person name="Lin S.J."/>
            <person name="Korhonen P.K."/>
            <person name="Jex A.R."/>
            <person name="Hall R.S."/>
            <person name="Safavi-Hemami H."/>
            <person name="Kaewkong W."/>
            <person name="Bertrand D."/>
            <person name="Gao S."/>
            <person name="Seet Q."/>
            <person name="Wongkham S."/>
            <person name="Teh B.T."/>
            <person name="Wongkham C."/>
            <person name="Intapan P.M."/>
            <person name="Maleewong W."/>
            <person name="Yang X."/>
            <person name="Hu M."/>
            <person name="Wang Z."/>
            <person name="Hofmann A."/>
            <person name="Sternberg P.W."/>
            <person name="Tan P."/>
            <person name="Wang J."/>
            <person name="Gasser R.B."/>
        </authorList>
    </citation>
    <scope>NUCLEOTIDE SEQUENCE [LARGE SCALE GENOMIC DNA]</scope>
</reference>
<dbReference type="SUPFAM" id="SSF57667">
    <property type="entry name" value="beta-beta-alpha zinc fingers"/>
    <property type="match status" value="2"/>
</dbReference>
<feature type="compositionally biased region" description="Polar residues" evidence="8">
    <location>
        <begin position="725"/>
        <end position="736"/>
    </location>
</feature>
<dbReference type="GO" id="GO:0010468">
    <property type="term" value="P:regulation of gene expression"/>
    <property type="evidence" value="ECO:0007669"/>
    <property type="project" value="TreeGrafter"/>
</dbReference>
<keyword evidence="3" id="KW-0677">Repeat</keyword>
<keyword evidence="5" id="KW-0862">Zinc</keyword>
<dbReference type="InterPro" id="IPR036236">
    <property type="entry name" value="Znf_C2H2_sf"/>
</dbReference>
<proteinExistence type="predicted"/>
<feature type="compositionally biased region" description="Polar residues" evidence="8">
    <location>
        <begin position="15"/>
        <end position="24"/>
    </location>
</feature>
<feature type="region of interest" description="Disordered" evidence="8">
    <location>
        <begin position="690"/>
        <end position="736"/>
    </location>
</feature>
<organism evidence="10 11">
    <name type="scientific">Opisthorchis viverrini</name>
    <name type="common">Southeast Asian liver fluke</name>
    <dbReference type="NCBI Taxonomy" id="6198"/>
    <lineage>
        <taxon>Eukaryota</taxon>
        <taxon>Metazoa</taxon>
        <taxon>Spiralia</taxon>
        <taxon>Lophotrochozoa</taxon>
        <taxon>Platyhelminthes</taxon>
        <taxon>Trematoda</taxon>
        <taxon>Digenea</taxon>
        <taxon>Opisthorchiida</taxon>
        <taxon>Opisthorchiata</taxon>
        <taxon>Opisthorchiidae</taxon>
        <taxon>Opisthorchis</taxon>
    </lineage>
</organism>
<dbReference type="PANTHER" id="PTHR16515:SF49">
    <property type="entry name" value="GASTRULA ZINC FINGER PROTEIN XLCGF49.1-LIKE-RELATED"/>
    <property type="match status" value="1"/>
</dbReference>
<dbReference type="InterPro" id="IPR013087">
    <property type="entry name" value="Znf_C2H2_type"/>
</dbReference>
<dbReference type="Proteomes" id="UP000054324">
    <property type="component" value="Unassembled WGS sequence"/>
</dbReference>
<keyword evidence="11" id="KW-1185">Reference proteome</keyword>
<feature type="compositionally biased region" description="Basic and acidic residues" evidence="8">
    <location>
        <begin position="332"/>
        <end position="347"/>
    </location>
</feature>
<dbReference type="PROSITE" id="PS50157">
    <property type="entry name" value="ZINC_FINGER_C2H2_2"/>
    <property type="match status" value="3"/>
</dbReference>
<feature type="domain" description="C2H2-type" evidence="9">
    <location>
        <begin position="823"/>
        <end position="850"/>
    </location>
</feature>
<evidence type="ECO:0000313" key="10">
    <source>
        <dbReference type="EMBL" id="KER31121.1"/>
    </source>
</evidence>
<evidence type="ECO:0000256" key="3">
    <source>
        <dbReference type="ARBA" id="ARBA00022737"/>
    </source>
</evidence>
<feature type="compositionally biased region" description="Acidic residues" evidence="8">
    <location>
        <begin position="939"/>
        <end position="950"/>
    </location>
</feature>
<feature type="compositionally biased region" description="Polar residues" evidence="8">
    <location>
        <begin position="94"/>
        <end position="117"/>
    </location>
</feature>
<evidence type="ECO:0000256" key="7">
    <source>
        <dbReference type="PROSITE-ProRule" id="PRU00042"/>
    </source>
</evidence>
<feature type="compositionally biased region" description="Polar residues" evidence="8">
    <location>
        <begin position="690"/>
        <end position="711"/>
    </location>
</feature>
<dbReference type="GO" id="GO:0008270">
    <property type="term" value="F:zinc ion binding"/>
    <property type="evidence" value="ECO:0007669"/>
    <property type="project" value="UniProtKB-KW"/>
</dbReference>
<gene>
    <name evidence="10" type="ORF">T265_13043</name>
</gene>
<comment type="subcellular location">
    <subcellularLocation>
        <location evidence="1">Nucleus</location>
    </subcellularLocation>
</comment>
<dbReference type="OrthoDB" id="10066279at2759"/>
<dbReference type="AlphaFoldDB" id="A0A074ZVG7"/>
<name>A0A074ZVG7_OPIVI</name>
<feature type="region of interest" description="Disordered" evidence="8">
    <location>
        <begin position="903"/>
        <end position="950"/>
    </location>
</feature>
<feature type="domain" description="C2H2-type" evidence="9">
    <location>
        <begin position="851"/>
        <end position="879"/>
    </location>
</feature>
<evidence type="ECO:0000256" key="1">
    <source>
        <dbReference type="ARBA" id="ARBA00004123"/>
    </source>
</evidence>
<dbReference type="SMART" id="SM00355">
    <property type="entry name" value="ZnF_C2H2"/>
    <property type="match status" value="3"/>
</dbReference>
<dbReference type="CTD" id="20327211"/>
<evidence type="ECO:0000256" key="5">
    <source>
        <dbReference type="ARBA" id="ARBA00022833"/>
    </source>
</evidence>
<feature type="region of interest" description="Disordered" evidence="8">
    <location>
        <begin position="187"/>
        <end position="263"/>
    </location>
</feature>
<dbReference type="KEGG" id="ovi:T265_13043"/>
<evidence type="ECO:0000256" key="8">
    <source>
        <dbReference type="SAM" id="MobiDB-lite"/>
    </source>
</evidence>
<feature type="region of interest" description="Disordered" evidence="8">
    <location>
        <begin position="1"/>
        <end position="131"/>
    </location>
</feature>
<feature type="compositionally biased region" description="Acidic residues" evidence="8">
    <location>
        <begin position="348"/>
        <end position="368"/>
    </location>
</feature>
<dbReference type="Pfam" id="PF00096">
    <property type="entry name" value="zf-C2H2"/>
    <property type="match status" value="2"/>
</dbReference>